<comment type="cofactor">
    <cofactor evidence="1 8">
        <name>FAD</name>
        <dbReference type="ChEBI" id="CHEBI:57692"/>
    </cofactor>
</comment>
<evidence type="ECO:0000256" key="6">
    <source>
        <dbReference type="ARBA" id="ARBA00023002"/>
    </source>
</evidence>
<dbReference type="CDD" id="cd00537">
    <property type="entry name" value="MTHFR"/>
    <property type="match status" value="1"/>
</dbReference>
<evidence type="ECO:0000256" key="2">
    <source>
        <dbReference type="ARBA" id="ARBA00004777"/>
    </source>
</evidence>
<evidence type="ECO:0000256" key="1">
    <source>
        <dbReference type="ARBA" id="ARBA00001974"/>
    </source>
</evidence>
<dbReference type="KEGG" id="tbw:NCTC13354_01505"/>
<evidence type="ECO:0000256" key="7">
    <source>
        <dbReference type="ARBA" id="ARBA00048628"/>
    </source>
</evidence>
<organism evidence="9 10">
    <name type="scientific">Trueperella bialowiezensis</name>
    <dbReference type="NCBI Taxonomy" id="312285"/>
    <lineage>
        <taxon>Bacteria</taxon>
        <taxon>Bacillati</taxon>
        <taxon>Actinomycetota</taxon>
        <taxon>Actinomycetes</taxon>
        <taxon>Actinomycetales</taxon>
        <taxon>Actinomycetaceae</taxon>
        <taxon>Trueperella</taxon>
    </lineage>
</organism>
<comment type="pathway">
    <text evidence="2 8">One-carbon metabolism; tetrahydrofolate interconversion.</text>
</comment>
<dbReference type="GO" id="GO:0106312">
    <property type="term" value="F:methylenetetrahydrofolate reductase (NADH) activity"/>
    <property type="evidence" value="ECO:0007669"/>
    <property type="project" value="UniProtKB-EC"/>
</dbReference>
<dbReference type="OrthoDB" id="9812555at2"/>
<reference evidence="9 10" key="1">
    <citation type="submission" date="2018-12" db="EMBL/GenBank/DDBJ databases">
        <authorList>
            <consortium name="Pathogen Informatics"/>
        </authorList>
    </citation>
    <scope>NUCLEOTIDE SEQUENCE [LARGE SCALE GENOMIC DNA]</scope>
    <source>
        <strain evidence="9 10">NCTC13354</strain>
    </source>
</reference>
<dbReference type="GO" id="GO:0009086">
    <property type="term" value="P:methionine biosynthetic process"/>
    <property type="evidence" value="ECO:0007669"/>
    <property type="project" value="TreeGrafter"/>
</dbReference>
<accession>A0A3S4X6L9</accession>
<keyword evidence="5 8" id="KW-0274">FAD</keyword>
<evidence type="ECO:0000256" key="8">
    <source>
        <dbReference type="RuleBase" id="RU003862"/>
    </source>
</evidence>
<dbReference type="PANTHER" id="PTHR45754">
    <property type="entry name" value="METHYLENETETRAHYDROFOLATE REDUCTASE"/>
    <property type="match status" value="1"/>
</dbReference>
<comment type="similarity">
    <text evidence="3 8">Belongs to the methylenetetrahydrofolate reductase family.</text>
</comment>
<dbReference type="AlphaFoldDB" id="A0A3S4X6L9"/>
<dbReference type="Gene3D" id="3.20.20.220">
    <property type="match status" value="1"/>
</dbReference>
<sequence length="322" mass="34743">MPTDLASPEAFGWLPAPESTQLPAHITTSFEVMPPRNPAAAPKFWTTVKKLVDARPNFISVTYGAAGQDRRGAREVTEIFARHIPTPPIAHLTCVGTSINEITQIVTDYLDSGVRTFLALRGDPPVNKPDWSPADDALQRATDLIQLIREVDYKRATASSSFALQSALAPIRIAVATFLNGNPASGTTREQEISRLLQKQLAGADFAITQLFWCARDYADFVAEARAAGVTIPIVPGILPPVETRRVLRTQELTGVTPSPRILEALGNTNTPEEAEAVGVDIAADLALEVLAEGAPGIHLYTFNRAEPALAVMAKVARQHRA</sequence>
<evidence type="ECO:0000313" key="10">
    <source>
        <dbReference type="Proteomes" id="UP000269542"/>
    </source>
</evidence>
<protein>
    <recommendedName>
        <fullName evidence="8">Methylenetetrahydrofolate reductase</fullName>
    </recommendedName>
</protein>
<evidence type="ECO:0000256" key="5">
    <source>
        <dbReference type="ARBA" id="ARBA00022827"/>
    </source>
</evidence>
<keyword evidence="10" id="KW-1185">Reference proteome</keyword>
<proteinExistence type="inferred from homology"/>
<dbReference type="RefSeq" id="WP_126416851.1">
    <property type="nucleotide sequence ID" value="NZ_LR134476.1"/>
</dbReference>
<name>A0A3S4X6L9_9ACTO</name>
<dbReference type="UniPathway" id="UPA00193"/>
<dbReference type="InterPro" id="IPR003171">
    <property type="entry name" value="Mehydrof_redctse-like"/>
</dbReference>
<dbReference type="InterPro" id="IPR029041">
    <property type="entry name" value="FAD-linked_oxidoreductase-like"/>
</dbReference>
<dbReference type="Pfam" id="PF02219">
    <property type="entry name" value="MTHFR"/>
    <property type="match status" value="1"/>
</dbReference>
<dbReference type="PANTHER" id="PTHR45754:SF3">
    <property type="entry name" value="METHYLENETETRAHYDROFOLATE REDUCTASE (NADPH)"/>
    <property type="match status" value="1"/>
</dbReference>
<keyword evidence="6 8" id="KW-0560">Oxidoreductase</keyword>
<evidence type="ECO:0000256" key="3">
    <source>
        <dbReference type="ARBA" id="ARBA00006743"/>
    </source>
</evidence>
<dbReference type="Proteomes" id="UP000269542">
    <property type="component" value="Chromosome"/>
</dbReference>
<evidence type="ECO:0000313" key="9">
    <source>
        <dbReference type="EMBL" id="VEI13783.1"/>
    </source>
</evidence>
<dbReference type="EMBL" id="LR134476">
    <property type="protein sequence ID" value="VEI13783.1"/>
    <property type="molecule type" value="Genomic_DNA"/>
</dbReference>
<dbReference type="GO" id="GO:0005829">
    <property type="term" value="C:cytosol"/>
    <property type="evidence" value="ECO:0007669"/>
    <property type="project" value="TreeGrafter"/>
</dbReference>
<comment type="catalytic activity">
    <reaction evidence="7">
        <text>(6S)-5-methyl-5,6,7,8-tetrahydrofolate + NAD(+) = (6R)-5,10-methylene-5,6,7,8-tetrahydrofolate + NADH + H(+)</text>
        <dbReference type="Rhea" id="RHEA:19821"/>
        <dbReference type="ChEBI" id="CHEBI:15378"/>
        <dbReference type="ChEBI" id="CHEBI:15636"/>
        <dbReference type="ChEBI" id="CHEBI:18608"/>
        <dbReference type="ChEBI" id="CHEBI:57540"/>
        <dbReference type="ChEBI" id="CHEBI:57945"/>
        <dbReference type="EC" id="1.5.1.54"/>
    </reaction>
    <physiologicalReaction direction="right-to-left" evidence="7">
        <dbReference type="Rhea" id="RHEA:19823"/>
    </physiologicalReaction>
</comment>
<dbReference type="GO" id="GO:0035999">
    <property type="term" value="P:tetrahydrofolate interconversion"/>
    <property type="evidence" value="ECO:0007669"/>
    <property type="project" value="UniProtKB-UniPathway"/>
</dbReference>
<dbReference type="GO" id="GO:0071949">
    <property type="term" value="F:FAD binding"/>
    <property type="evidence" value="ECO:0007669"/>
    <property type="project" value="TreeGrafter"/>
</dbReference>
<keyword evidence="4 8" id="KW-0285">Flavoprotein</keyword>
<gene>
    <name evidence="9" type="primary">metF</name>
    <name evidence="9" type="ORF">NCTC13354_01505</name>
</gene>
<evidence type="ECO:0000256" key="4">
    <source>
        <dbReference type="ARBA" id="ARBA00022630"/>
    </source>
</evidence>
<dbReference type="SUPFAM" id="SSF51730">
    <property type="entry name" value="FAD-linked oxidoreductase"/>
    <property type="match status" value="1"/>
</dbReference>